<comment type="caution">
    <text evidence="2">The sequence shown here is derived from an EMBL/GenBank/DDBJ whole genome shotgun (WGS) entry which is preliminary data.</text>
</comment>
<feature type="region of interest" description="Disordered" evidence="1">
    <location>
        <begin position="109"/>
        <end position="135"/>
    </location>
</feature>
<gene>
    <name evidence="2" type="ORF">MG293_000416</name>
</gene>
<proteinExistence type="predicted"/>
<organism evidence="2 3">
    <name type="scientific">Ovis ammon polii</name>
    <dbReference type="NCBI Taxonomy" id="230172"/>
    <lineage>
        <taxon>Eukaryota</taxon>
        <taxon>Metazoa</taxon>
        <taxon>Chordata</taxon>
        <taxon>Craniata</taxon>
        <taxon>Vertebrata</taxon>
        <taxon>Euteleostomi</taxon>
        <taxon>Mammalia</taxon>
        <taxon>Eutheria</taxon>
        <taxon>Laurasiatheria</taxon>
        <taxon>Artiodactyla</taxon>
        <taxon>Ruminantia</taxon>
        <taxon>Pecora</taxon>
        <taxon>Bovidae</taxon>
        <taxon>Caprinae</taxon>
        <taxon>Ovis</taxon>
    </lineage>
</organism>
<evidence type="ECO:0000256" key="1">
    <source>
        <dbReference type="SAM" id="MobiDB-lite"/>
    </source>
</evidence>
<evidence type="ECO:0000313" key="2">
    <source>
        <dbReference type="EMBL" id="KAI4548086.1"/>
    </source>
</evidence>
<dbReference type="AlphaFoldDB" id="A0AAD4UMU2"/>
<sequence>MNIKVNSKVNYNLLPMKHHVTNNIFPNSYDNCPIELDLIPLQYDLILTNYICNDPISKNLHKGMKTQRSNKNRKLLHHLDNKFVETEKTKDLGLQVANDENSKVRVAQEFGERNRRGLSPFPPLPLSSLGGPLAHPVRQTVTVQHPQKS</sequence>
<keyword evidence="3" id="KW-1185">Reference proteome</keyword>
<reference evidence="2" key="1">
    <citation type="submission" date="2022-03" db="EMBL/GenBank/DDBJ databases">
        <title>Genomic analyses of argali, domestic sheep and their hybrids provide insights into chromosomal evolution, heterosis and genetic basis of agronomic traits.</title>
        <authorList>
            <person name="Li M."/>
        </authorList>
    </citation>
    <scope>NUCLEOTIDE SEQUENCE</scope>
    <source>
        <strain evidence="2">CAU-MHL-2022a</strain>
        <tissue evidence="2">Skin</tissue>
    </source>
</reference>
<dbReference type="Proteomes" id="UP001214576">
    <property type="component" value="Unassembled WGS sequence"/>
</dbReference>
<protein>
    <submittedName>
        <fullName evidence="2">Uncharacterized protein</fullName>
    </submittedName>
</protein>
<name>A0AAD4UMU2_OVIAM</name>
<dbReference type="EMBL" id="JAKZEL010000001">
    <property type="protein sequence ID" value="KAI4548086.1"/>
    <property type="molecule type" value="Genomic_DNA"/>
</dbReference>
<accession>A0AAD4UMU2</accession>
<evidence type="ECO:0000313" key="3">
    <source>
        <dbReference type="Proteomes" id="UP001214576"/>
    </source>
</evidence>